<organism evidence="1 3">
    <name type="scientific">Eisenbergiella tayi</name>
    <dbReference type="NCBI Taxonomy" id="1432052"/>
    <lineage>
        <taxon>Bacteria</taxon>
        <taxon>Bacillati</taxon>
        <taxon>Bacillota</taxon>
        <taxon>Clostridia</taxon>
        <taxon>Lachnospirales</taxon>
        <taxon>Lachnospiraceae</taxon>
        <taxon>Eisenbergiella</taxon>
    </lineage>
</organism>
<reference evidence="1 3" key="2">
    <citation type="submission" date="2016-08" db="EMBL/GenBank/DDBJ databases">
        <authorList>
            <person name="Seilhamer J.J."/>
        </authorList>
    </citation>
    <scope>NUCLEOTIDE SEQUENCE [LARGE SCALE GENOMIC DNA]</scope>
    <source>
        <strain evidence="1 3">NML150140-1</strain>
    </source>
</reference>
<dbReference type="Proteomes" id="UP000094869">
    <property type="component" value="Unassembled WGS sequence"/>
</dbReference>
<accession>A0A1E3U7G2</accession>
<evidence type="ECO:0000313" key="4">
    <source>
        <dbReference type="Proteomes" id="UP000094869"/>
    </source>
</evidence>
<dbReference type="Proteomes" id="UP000094271">
    <property type="component" value="Unassembled WGS sequence"/>
</dbReference>
<keyword evidence="4" id="KW-1185">Reference proteome</keyword>
<reference evidence="2 4" key="1">
    <citation type="submission" date="2016-08" db="EMBL/GenBank/DDBJ databases">
        <title>Characterization of Isolates of Eisenbergiella tayi Derived from Blood Cultures, Using Whole Genome Sequencing.</title>
        <authorList>
            <person name="Bernier A.-M."/>
            <person name="Burdz T."/>
            <person name="Wiebe D."/>
            <person name="Bernard K."/>
        </authorList>
    </citation>
    <scope>NUCLEOTIDE SEQUENCE [LARGE SCALE GENOMIC DNA]</scope>
    <source>
        <strain evidence="2 4">NML120146</strain>
    </source>
</reference>
<proteinExistence type="predicted"/>
<protein>
    <submittedName>
        <fullName evidence="1">Uncharacterized protein</fullName>
    </submittedName>
</protein>
<name>A0A1E3U7G2_9FIRM</name>
<dbReference type="EMBL" id="MEHA01000039">
    <property type="protein sequence ID" value="ODR42152.1"/>
    <property type="molecule type" value="Genomic_DNA"/>
</dbReference>
<dbReference type="EMBL" id="MEHD01000027">
    <property type="protein sequence ID" value="ODR53250.1"/>
    <property type="molecule type" value="Genomic_DNA"/>
</dbReference>
<evidence type="ECO:0000313" key="2">
    <source>
        <dbReference type="EMBL" id="ODR53250.1"/>
    </source>
</evidence>
<gene>
    <name evidence="1" type="ORF">BEI59_31915</name>
    <name evidence="2" type="ORF">BEI63_18990</name>
</gene>
<dbReference type="AlphaFoldDB" id="A0A1E3U7G2"/>
<sequence length="68" mass="8164">MLILNIFFSSQTLIPIKIPPFLSHAVFCFFIHYTLYCWKEKLSLFLFIVIMLPGKKRFRQTGTYILKF</sequence>
<comment type="caution">
    <text evidence="1">The sequence shown here is derived from an EMBL/GenBank/DDBJ whole genome shotgun (WGS) entry which is preliminary data.</text>
</comment>
<evidence type="ECO:0000313" key="1">
    <source>
        <dbReference type="EMBL" id="ODR42152.1"/>
    </source>
</evidence>
<evidence type="ECO:0000313" key="3">
    <source>
        <dbReference type="Proteomes" id="UP000094271"/>
    </source>
</evidence>